<gene>
    <name evidence="3" type="ORF">GPM918_LOCUS3929</name>
    <name evidence="2" type="ORF">OVA965_LOCUS4770</name>
    <name evidence="5" type="ORF">SRO942_LOCUS3929</name>
    <name evidence="4" type="ORF">TMI583_LOCUS4768</name>
</gene>
<dbReference type="Proteomes" id="UP000681722">
    <property type="component" value="Unassembled WGS sequence"/>
</dbReference>
<evidence type="ECO:0000313" key="3">
    <source>
        <dbReference type="EMBL" id="CAF0809028.1"/>
    </source>
</evidence>
<name>A0A813TJA8_9BILA</name>
<organism evidence="3 6">
    <name type="scientific">Didymodactylos carnosus</name>
    <dbReference type="NCBI Taxonomy" id="1234261"/>
    <lineage>
        <taxon>Eukaryota</taxon>
        <taxon>Metazoa</taxon>
        <taxon>Spiralia</taxon>
        <taxon>Gnathifera</taxon>
        <taxon>Rotifera</taxon>
        <taxon>Eurotatoria</taxon>
        <taxon>Bdelloidea</taxon>
        <taxon>Philodinida</taxon>
        <taxon>Philodinidae</taxon>
        <taxon>Didymodactylos</taxon>
    </lineage>
</organism>
<dbReference type="AlphaFoldDB" id="A0A813TJA8"/>
<dbReference type="EMBL" id="CAJNOQ010000506">
    <property type="protein sequence ID" value="CAF0809028.1"/>
    <property type="molecule type" value="Genomic_DNA"/>
</dbReference>
<dbReference type="Proteomes" id="UP000677228">
    <property type="component" value="Unassembled WGS sequence"/>
</dbReference>
<sequence length="362" mass="38971">MLCTIFLFNLLSLIFAVPLKTTELKITVEPHIGFLNHLYPASVLNATQGTLPYQWSGSLPDGFNLTPRGVLTGFAKAAGTHSLTVTDSTGASASTSLTIVDSSTSSTSYKLTISSVSLNGIVTQQIVTTTNSKIQFKANYQIVAADWCPGCMEQIQIGFSFGLPQGCIYSGGPGLAGATGTGAMELTAPPTPGRYYIAFDRSQDMQCRHTHQNWWHGMPSPANIIAAVDVIDAPDVKLNNGVQVSNVQINSVPVHHNTMPSGTYTVEFTYSVVSTPDRTQQLQVGLSSDDQPLDSCIYSAINPGTGFSKLSFKAPQLRSRYYLSIQTSMELECVANWVCKKCSADQKPGNNFHQIIGVIDVN</sequence>
<proteinExistence type="predicted"/>
<keyword evidence="1" id="KW-0732">Signal</keyword>
<dbReference type="EMBL" id="CAJOBA010001284">
    <property type="protein sequence ID" value="CAF3586961.1"/>
    <property type="molecule type" value="Genomic_DNA"/>
</dbReference>
<dbReference type="EMBL" id="CAJNOK010001284">
    <property type="protein sequence ID" value="CAF0803463.1"/>
    <property type="molecule type" value="Genomic_DNA"/>
</dbReference>
<evidence type="ECO:0000313" key="2">
    <source>
        <dbReference type="EMBL" id="CAF0803463.1"/>
    </source>
</evidence>
<reference evidence="3" key="1">
    <citation type="submission" date="2021-02" db="EMBL/GenBank/DDBJ databases">
        <authorList>
            <person name="Nowell W R."/>
        </authorList>
    </citation>
    <scope>NUCLEOTIDE SEQUENCE</scope>
</reference>
<protein>
    <submittedName>
        <fullName evidence="3">Uncharacterized protein</fullName>
    </submittedName>
</protein>
<dbReference type="Proteomes" id="UP000663829">
    <property type="component" value="Unassembled WGS sequence"/>
</dbReference>
<keyword evidence="6" id="KW-1185">Reference proteome</keyword>
<feature type="signal peptide" evidence="1">
    <location>
        <begin position="1"/>
        <end position="16"/>
    </location>
</feature>
<feature type="chain" id="PRO_5036223049" evidence="1">
    <location>
        <begin position="17"/>
        <end position="362"/>
    </location>
</feature>
<evidence type="ECO:0000313" key="5">
    <source>
        <dbReference type="EMBL" id="CAF3594581.1"/>
    </source>
</evidence>
<evidence type="ECO:0000313" key="6">
    <source>
        <dbReference type="Proteomes" id="UP000663829"/>
    </source>
</evidence>
<evidence type="ECO:0000256" key="1">
    <source>
        <dbReference type="SAM" id="SignalP"/>
    </source>
</evidence>
<evidence type="ECO:0000313" key="4">
    <source>
        <dbReference type="EMBL" id="CAF3586961.1"/>
    </source>
</evidence>
<comment type="caution">
    <text evidence="3">The sequence shown here is derived from an EMBL/GenBank/DDBJ whole genome shotgun (WGS) entry which is preliminary data.</text>
</comment>
<dbReference type="Proteomes" id="UP000682733">
    <property type="component" value="Unassembled WGS sequence"/>
</dbReference>
<dbReference type="EMBL" id="CAJOBC010000506">
    <property type="protein sequence ID" value="CAF3594581.1"/>
    <property type="molecule type" value="Genomic_DNA"/>
</dbReference>
<accession>A0A813TJA8</accession>